<dbReference type="STRING" id="504798.SAMN05421871_108269"/>
<dbReference type="AlphaFoldDB" id="A0A1H0IIC3"/>
<dbReference type="InterPro" id="IPR015141">
    <property type="entry name" value="PLipase_A2_prok/fun"/>
</dbReference>
<name>A0A1H0IIC3_9PSEU</name>
<dbReference type="Pfam" id="PF09056">
    <property type="entry name" value="Phospholip_A2_3"/>
    <property type="match status" value="1"/>
</dbReference>
<organism evidence="2 3">
    <name type="scientific">Actinokineospora alba</name>
    <dbReference type="NCBI Taxonomy" id="504798"/>
    <lineage>
        <taxon>Bacteria</taxon>
        <taxon>Bacillati</taxon>
        <taxon>Actinomycetota</taxon>
        <taxon>Actinomycetes</taxon>
        <taxon>Pseudonocardiales</taxon>
        <taxon>Pseudonocardiaceae</taxon>
        <taxon>Actinokineospora</taxon>
    </lineage>
</organism>
<evidence type="ECO:0000313" key="3">
    <source>
        <dbReference type="Proteomes" id="UP000199651"/>
    </source>
</evidence>
<dbReference type="InterPro" id="IPR036444">
    <property type="entry name" value="PLipase_A2_dom_sf"/>
</dbReference>
<dbReference type="OrthoDB" id="290927at2"/>
<evidence type="ECO:0000313" key="2">
    <source>
        <dbReference type="EMBL" id="SDO31105.1"/>
    </source>
</evidence>
<feature type="signal peptide" evidence="1">
    <location>
        <begin position="1"/>
        <end position="23"/>
    </location>
</feature>
<keyword evidence="3" id="KW-1185">Reference proteome</keyword>
<sequence>MLAVRALLATVIMLVIGAGTAAADLPQTELRATTDMFLFSLELPQFAKTRAAQPFADQLDWSSDGCSSSPDTPLGFDFRSACHRHDFGYRNYKAQTRFDESARLSIDNVFRADLYSVCGRNWLCKRTADIYYAAVREFGGGYRSTAETLRHARSQAALLTSRVATSPAVSSRTSLIR</sequence>
<gene>
    <name evidence="2" type="ORF">SAMN05192558_102570</name>
</gene>
<dbReference type="GO" id="GO:0004623">
    <property type="term" value="F:phospholipase A2 activity"/>
    <property type="evidence" value="ECO:0007669"/>
    <property type="project" value="InterPro"/>
</dbReference>
<protein>
    <submittedName>
        <fullName evidence="2">Phospholipase A2</fullName>
    </submittedName>
</protein>
<dbReference type="RefSeq" id="WP_091371140.1">
    <property type="nucleotide sequence ID" value="NZ_FNDV01000008.1"/>
</dbReference>
<dbReference type="Proteomes" id="UP000199651">
    <property type="component" value="Unassembled WGS sequence"/>
</dbReference>
<dbReference type="GO" id="GO:0006644">
    <property type="term" value="P:phospholipid metabolic process"/>
    <property type="evidence" value="ECO:0007669"/>
    <property type="project" value="InterPro"/>
</dbReference>
<keyword evidence="1" id="KW-0732">Signal</keyword>
<dbReference type="GO" id="GO:0050482">
    <property type="term" value="P:arachidonate secretion"/>
    <property type="evidence" value="ECO:0007669"/>
    <property type="project" value="InterPro"/>
</dbReference>
<proteinExistence type="predicted"/>
<evidence type="ECO:0000256" key="1">
    <source>
        <dbReference type="SAM" id="SignalP"/>
    </source>
</evidence>
<dbReference type="EMBL" id="FNJB01000002">
    <property type="protein sequence ID" value="SDO31105.1"/>
    <property type="molecule type" value="Genomic_DNA"/>
</dbReference>
<dbReference type="SUPFAM" id="SSF48619">
    <property type="entry name" value="Phospholipase A2, PLA2"/>
    <property type="match status" value="1"/>
</dbReference>
<dbReference type="Gene3D" id="1.20.90.10">
    <property type="entry name" value="Phospholipase A2 domain"/>
    <property type="match status" value="1"/>
</dbReference>
<reference evidence="3" key="1">
    <citation type="submission" date="2016-10" db="EMBL/GenBank/DDBJ databases">
        <authorList>
            <person name="Varghese N."/>
            <person name="Submissions S."/>
        </authorList>
    </citation>
    <scope>NUCLEOTIDE SEQUENCE [LARGE SCALE GENOMIC DNA]</scope>
    <source>
        <strain evidence="3">IBRC-M 10655</strain>
    </source>
</reference>
<accession>A0A1H0IIC3</accession>
<feature type="chain" id="PRO_5011546760" evidence="1">
    <location>
        <begin position="24"/>
        <end position="177"/>
    </location>
</feature>